<dbReference type="InterPro" id="IPR035979">
    <property type="entry name" value="RBD_domain_sf"/>
</dbReference>
<dbReference type="EMBL" id="NNAY01001916">
    <property type="protein sequence ID" value="OXU22579.1"/>
    <property type="molecule type" value="Genomic_DNA"/>
</dbReference>
<dbReference type="STRING" id="543379.A0A232EW42"/>
<evidence type="ECO:0000256" key="3">
    <source>
        <dbReference type="ARBA" id="ARBA00023242"/>
    </source>
</evidence>
<dbReference type="Pfam" id="PF06585">
    <property type="entry name" value="JHBP"/>
    <property type="match status" value="2"/>
</dbReference>
<keyword evidence="7" id="KW-1185">Reference proteome</keyword>
<reference evidence="6 7" key="1">
    <citation type="journal article" date="2017" name="Curr. Biol.">
        <title>The Evolution of Venom by Co-option of Single-Copy Genes.</title>
        <authorList>
            <person name="Martinson E.O."/>
            <person name="Mrinalini"/>
            <person name="Kelkar Y.D."/>
            <person name="Chang C.H."/>
            <person name="Werren J.H."/>
        </authorList>
    </citation>
    <scope>NUCLEOTIDE SEQUENCE [LARGE SCALE GENOMIC DNA]</scope>
    <source>
        <strain evidence="6 7">Alberta</strain>
        <tissue evidence="6">Whole body</tissue>
    </source>
</reference>
<organism evidence="6 7">
    <name type="scientific">Trichomalopsis sarcophagae</name>
    <dbReference type="NCBI Taxonomy" id="543379"/>
    <lineage>
        <taxon>Eukaryota</taxon>
        <taxon>Metazoa</taxon>
        <taxon>Ecdysozoa</taxon>
        <taxon>Arthropoda</taxon>
        <taxon>Hexapoda</taxon>
        <taxon>Insecta</taxon>
        <taxon>Pterygota</taxon>
        <taxon>Neoptera</taxon>
        <taxon>Endopterygota</taxon>
        <taxon>Hymenoptera</taxon>
        <taxon>Apocrita</taxon>
        <taxon>Proctotrupomorpha</taxon>
        <taxon>Chalcidoidea</taxon>
        <taxon>Pteromalidae</taxon>
        <taxon>Pteromalinae</taxon>
        <taxon>Trichomalopsis</taxon>
    </lineage>
</organism>
<dbReference type="PANTHER" id="PTHR46754">
    <property type="entry name" value="MKI67 FHA DOMAIN-INTERACTING NUCLEOLAR PHOSPHOPROTEIN"/>
    <property type="match status" value="1"/>
</dbReference>
<dbReference type="AlphaFoldDB" id="A0A232EW42"/>
<protein>
    <recommendedName>
        <fullName evidence="5">RRM domain-containing protein</fullName>
    </recommendedName>
</protein>
<evidence type="ECO:0000313" key="6">
    <source>
        <dbReference type="EMBL" id="OXU22579.1"/>
    </source>
</evidence>
<feature type="domain" description="RRM" evidence="5">
    <location>
        <begin position="59"/>
        <end position="137"/>
    </location>
</feature>
<evidence type="ECO:0000256" key="1">
    <source>
        <dbReference type="ARBA" id="ARBA00004604"/>
    </source>
</evidence>
<comment type="subcellular location">
    <subcellularLocation>
        <location evidence="1">Nucleus</location>
        <location evidence="1">Nucleolus</location>
    </subcellularLocation>
</comment>
<evidence type="ECO:0000256" key="4">
    <source>
        <dbReference type="PROSITE-ProRule" id="PRU00176"/>
    </source>
</evidence>
<name>A0A232EW42_9HYME</name>
<keyword evidence="2 4" id="KW-0694">RNA-binding</keyword>
<dbReference type="Gene3D" id="3.15.10.30">
    <property type="entry name" value="Haemolymph juvenile hormone binding protein"/>
    <property type="match status" value="2"/>
</dbReference>
<dbReference type="InterPro" id="IPR012677">
    <property type="entry name" value="Nucleotide-bd_a/b_plait_sf"/>
</dbReference>
<dbReference type="Proteomes" id="UP000215335">
    <property type="component" value="Unassembled WGS sequence"/>
</dbReference>
<dbReference type="InterPro" id="IPR038606">
    <property type="entry name" value="To_sf"/>
</dbReference>
<comment type="caution">
    <text evidence="6">The sequence shown here is derived from an EMBL/GenBank/DDBJ whole genome shotgun (WGS) entry which is preliminary data.</text>
</comment>
<dbReference type="SUPFAM" id="SSF54928">
    <property type="entry name" value="RNA-binding domain, RBD"/>
    <property type="match status" value="1"/>
</dbReference>
<evidence type="ECO:0000256" key="2">
    <source>
        <dbReference type="ARBA" id="ARBA00022884"/>
    </source>
</evidence>
<proteinExistence type="predicted"/>
<dbReference type="InterPro" id="IPR010562">
    <property type="entry name" value="Haemolymph_juvenile_hormone-bd"/>
</dbReference>
<keyword evidence="3" id="KW-0539">Nucleus</keyword>
<dbReference type="SMART" id="SM00360">
    <property type="entry name" value="RRM"/>
    <property type="match status" value="1"/>
</dbReference>
<dbReference type="Gene3D" id="3.30.70.330">
    <property type="match status" value="1"/>
</dbReference>
<sequence length="638" mass="70793">MKVKKVKTQRTSALSKAVSNVTQIIKKKDKGIVKKKSIEKAAETEVNAQEEKPFVSTRGLVYIGHIPYGFFEDEMKEYFEQFGKVTRVRVARSKKTGKSRGYGYIEFQLPEVAKIAAETMNNYLMCGRLLKATYIPPEKQHFGFFAGKPWTSKIYPKISNRIKELKKNESPISQTQYKKNVKKSLKQLSALEQKLKSSGFLLPFITFLSVYEIGKSVLDDNLKEFLVSLKPMLKTGNSSLGIPVLDPYGTDYQEIYITEDIISIKGDLTNAKVKGLSNYIVNEAKFKLAGLKITLNMTLSNVKAKSLYSFEAESKGISMYGKGDIDVEIFDFTFAAEAQLGLKSNKIFIKNLSTGMHLGKINFNASGIYNNQPASETINSIVSQSGPTMKVVVALIVLVASCQLIGANFVHDGSNDLVRDYVVRAIGDKFKTALEDFKSIMKKGNAKLGIPVLDPLDLEHQKININEEQVTANGEINNAHVDGLSDYVVKHADFKIAKWNASMSFLWSNIKGKTAYEVDAYIANKIPVYGAGEISFDISDFAFSTQAKLKVNLKTKKVQIVSFSATAISVAKTMINITGLYNNDELSQLIGAVISDMAPDAIQDFQEEVTAQVDQILLREANALLDQYTLDDILGLIS</sequence>
<dbReference type="PROSITE" id="PS50102">
    <property type="entry name" value="RRM"/>
    <property type="match status" value="1"/>
</dbReference>
<accession>A0A232EW42</accession>
<dbReference type="Pfam" id="PF00076">
    <property type="entry name" value="RRM_1"/>
    <property type="match status" value="1"/>
</dbReference>
<evidence type="ECO:0000313" key="7">
    <source>
        <dbReference type="Proteomes" id="UP000215335"/>
    </source>
</evidence>
<gene>
    <name evidence="6" type="ORF">TSAR_014045</name>
</gene>
<dbReference type="SMART" id="SM00700">
    <property type="entry name" value="JHBP"/>
    <property type="match status" value="2"/>
</dbReference>
<dbReference type="CDD" id="cd12307">
    <property type="entry name" value="RRM_NIFK_like"/>
    <property type="match status" value="1"/>
</dbReference>
<dbReference type="InterPro" id="IPR000504">
    <property type="entry name" value="RRM_dom"/>
</dbReference>
<dbReference type="GO" id="GO:0003723">
    <property type="term" value="F:RNA binding"/>
    <property type="evidence" value="ECO:0007669"/>
    <property type="project" value="UniProtKB-UniRule"/>
</dbReference>
<dbReference type="OrthoDB" id="6370791at2759"/>
<dbReference type="GO" id="GO:0005730">
    <property type="term" value="C:nucleolus"/>
    <property type="evidence" value="ECO:0007669"/>
    <property type="project" value="UniProtKB-SubCell"/>
</dbReference>
<evidence type="ECO:0000259" key="5">
    <source>
        <dbReference type="PROSITE" id="PS50102"/>
    </source>
</evidence>